<accession>A0ABS5MN53</accession>
<organism evidence="2 3">
    <name type="scientific">Mammaliicoccus fleurettii</name>
    <dbReference type="NCBI Taxonomy" id="150056"/>
    <lineage>
        <taxon>Bacteria</taxon>
        <taxon>Bacillati</taxon>
        <taxon>Bacillota</taxon>
        <taxon>Bacilli</taxon>
        <taxon>Bacillales</taxon>
        <taxon>Staphylococcaceae</taxon>
        <taxon>Mammaliicoccus</taxon>
    </lineage>
</organism>
<feature type="transmembrane region" description="Helical" evidence="1">
    <location>
        <begin position="21"/>
        <end position="38"/>
    </location>
</feature>
<feature type="transmembrane region" description="Helical" evidence="1">
    <location>
        <begin position="92"/>
        <end position="116"/>
    </location>
</feature>
<evidence type="ECO:0000256" key="1">
    <source>
        <dbReference type="SAM" id="Phobius"/>
    </source>
</evidence>
<reference evidence="2 3" key="1">
    <citation type="submission" date="2021-05" db="EMBL/GenBank/DDBJ databases">
        <title>Staphylococcus fleurettii isolated from lake water in First Nation community in Manitoba, Canada.</title>
        <authorList>
            <person name="Bashar S."/>
            <person name="Murdock A."/>
            <person name="Patidar R."/>
            <person name="Golding G."/>
            <person name="Farenhorst A."/>
            <person name="Kumar A."/>
        </authorList>
    </citation>
    <scope>NUCLEOTIDE SEQUENCE [LARGE SCALE GENOMIC DNA]</scope>
    <source>
        <strain evidence="2 3">SF002</strain>
    </source>
</reference>
<feature type="transmembrane region" description="Helical" evidence="1">
    <location>
        <begin position="163"/>
        <end position="184"/>
    </location>
</feature>
<dbReference type="RefSeq" id="WP_078358541.1">
    <property type="nucleotide sequence ID" value="NZ_JAAQPD010000027.1"/>
</dbReference>
<feature type="transmembrane region" description="Helical" evidence="1">
    <location>
        <begin position="50"/>
        <end position="71"/>
    </location>
</feature>
<protein>
    <submittedName>
        <fullName evidence="2">ABC transporter permease</fullName>
    </submittedName>
</protein>
<evidence type="ECO:0000313" key="3">
    <source>
        <dbReference type="Proteomes" id="UP000681586"/>
    </source>
</evidence>
<feature type="transmembrane region" description="Helical" evidence="1">
    <location>
        <begin position="217"/>
        <end position="237"/>
    </location>
</feature>
<keyword evidence="3" id="KW-1185">Reference proteome</keyword>
<dbReference type="EMBL" id="JAGXBM010000009">
    <property type="protein sequence ID" value="MBS3697340.1"/>
    <property type="molecule type" value="Genomic_DNA"/>
</dbReference>
<gene>
    <name evidence="2" type="ORF">JJQ58_07655</name>
</gene>
<sequence length="242" mass="27128">MNIGQHVKYDLTRIFKSPLGYLGFLLSIIPAVGVIISVKTLDAPFNAQVVLSMFIMFGGLVALMFAIRTIVRDMQFGTIQLFLNSKTNRIKYLYAKLLSVVGVVIIFAVFGTLFTLLSSTMIDAGNLSFTDFLKMLGVLMLIIVFYVTLLNILNLLTGKSAIVYTAAILCMILLPNIFEAFIFIPKIGEDLANMMKYNPLDFLPKILNQGMISMKVYQIWISIACIVIFTAINHYIIRNKNI</sequence>
<dbReference type="Proteomes" id="UP000681586">
    <property type="component" value="Unassembled WGS sequence"/>
</dbReference>
<name>A0ABS5MN53_9STAP</name>
<comment type="caution">
    <text evidence="2">The sequence shown here is derived from an EMBL/GenBank/DDBJ whole genome shotgun (WGS) entry which is preliminary data.</text>
</comment>
<keyword evidence="1" id="KW-0812">Transmembrane</keyword>
<keyword evidence="1" id="KW-1133">Transmembrane helix</keyword>
<evidence type="ECO:0000313" key="2">
    <source>
        <dbReference type="EMBL" id="MBS3697340.1"/>
    </source>
</evidence>
<dbReference type="GeneID" id="86197961"/>
<keyword evidence="1" id="KW-0472">Membrane</keyword>
<feature type="transmembrane region" description="Helical" evidence="1">
    <location>
        <begin position="136"/>
        <end position="156"/>
    </location>
</feature>
<proteinExistence type="predicted"/>